<evidence type="ECO:0000256" key="1">
    <source>
        <dbReference type="ARBA" id="ARBA00006581"/>
    </source>
</evidence>
<dbReference type="GO" id="GO:0000287">
    <property type="term" value="F:magnesium ion binding"/>
    <property type="evidence" value="ECO:0007669"/>
    <property type="project" value="InterPro"/>
</dbReference>
<sequence length="168" mass="18413">MSKNLLIKIVNEDASEFYSNMPSGHKGDSGVDLYVLEDIEFLPGETKFIDLGIQTAVINKKGQYKSYYLYPRSSISKTPLRLANSVGIIDAGYRGNLKGAFTYVPTNDDLSRILSVGSMDCFPPYKVARGTRLLQLCANDLEPFKEVIIVNELNDTSRGAGGFGSTGK</sequence>
<dbReference type="AlphaFoldDB" id="A0A5E8CGI5"/>
<name>A0A5E8CGI5_9ZZZZ</name>
<protein>
    <recommendedName>
        <fullName evidence="2">dUTP diphosphatase</fullName>
        <ecNumber evidence="2">3.6.1.23</ecNumber>
    </recommendedName>
</protein>
<dbReference type="InterPro" id="IPR029054">
    <property type="entry name" value="dUTPase-like"/>
</dbReference>
<evidence type="ECO:0000259" key="5">
    <source>
        <dbReference type="Pfam" id="PF00692"/>
    </source>
</evidence>
<keyword evidence="3" id="KW-0378">Hydrolase</keyword>
<dbReference type="EC" id="3.6.1.23" evidence="2"/>
<evidence type="ECO:0000256" key="2">
    <source>
        <dbReference type="ARBA" id="ARBA00012379"/>
    </source>
</evidence>
<dbReference type="InterPro" id="IPR008181">
    <property type="entry name" value="dUTPase"/>
</dbReference>
<keyword evidence="4" id="KW-0546">Nucleotide metabolism</keyword>
<dbReference type="CDD" id="cd07557">
    <property type="entry name" value="trimeric_dUTPase"/>
    <property type="match status" value="1"/>
</dbReference>
<dbReference type="PANTHER" id="PTHR11241">
    <property type="entry name" value="DEOXYURIDINE 5'-TRIPHOSPHATE NUCLEOTIDOHYDROLASE"/>
    <property type="match status" value="1"/>
</dbReference>
<organism evidence="6">
    <name type="scientific">seawater metagenome</name>
    <dbReference type="NCBI Taxonomy" id="1561972"/>
    <lineage>
        <taxon>unclassified sequences</taxon>
        <taxon>metagenomes</taxon>
        <taxon>ecological metagenomes</taxon>
    </lineage>
</organism>
<dbReference type="SUPFAM" id="SSF51283">
    <property type="entry name" value="dUTPase-like"/>
    <property type="match status" value="1"/>
</dbReference>
<dbReference type="GO" id="GO:0004170">
    <property type="term" value="F:dUTP diphosphatase activity"/>
    <property type="evidence" value="ECO:0007669"/>
    <property type="project" value="UniProtKB-EC"/>
</dbReference>
<dbReference type="InterPro" id="IPR033704">
    <property type="entry name" value="dUTPase_trimeric"/>
</dbReference>
<dbReference type="GO" id="GO:0006226">
    <property type="term" value="P:dUMP biosynthetic process"/>
    <property type="evidence" value="ECO:0007669"/>
    <property type="project" value="InterPro"/>
</dbReference>
<proteinExistence type="inferred from homology"/>
<evidence type="ECO:0000313" key="6">
    <source>
        <dbReference type="EMBL" id="VVU94528.1"/>
    </source>
</evidence>
<dbReference type="Pfam" id="PF00692">
    <property type="entry name" value="dUTPase"/>
    <property type="match status" value="1"/>
</dbReference>
<evidence type="ECO:0000256" key="4">
    <source>
        <dbReference type="ARBA" id="ARBA00023080"/>
    </source>
</evidence>
<dbReference type="InterPro" id="IPR036157">
    <property type="entry name" value="dUTPase-like_sf"/>
</dbReference>
<comment type="similarity">
    <text evidence="1">Belongs to the dUTPase family.</text>
</comment>
<accession>A0A5E8CGI5</accession>
<evidence type="ECO:0000256" key="3">
    <source>
        <dbReference type="ARBA" id="ARBA00022801"/>
    </source>
</evidence>
<dbReference type="Gene3D" id="2.70.40.10">
    <property type="match status" value="1"/>
</dbReference>
<reference evidence="6" key="1">
    <citation type="submission" date="2019-09" db="EMBL/GenBank/DDBJ databases">
        <authorList>
            <person name="Needham M D."/>
        </authorList>
    </citation>
    <scope>NUCLEOTIDE SEQUENCE</scope>
</reference>
<dbReference type="PANTHER" id="PTHR11241:SF0">
    <property type="entry name" value="DEOXYURIDINE 5'-TRIPHOSPHATE NUCLEOTIDOHYDROLASE"/>
    <property type="match status" value="1"/>
</dbReference>
<dbReference type="EMBL" id="CABVLZ010000001">
    <property type="protein sequence ID" value="VVU94528.1"/>
    <property type="molecule type" value="Genomic_DNA"/>
</dbReference>
<feature type="domain" description="dUTPase-like" evidence="5">
    <location>
        <begin position="23"/>
        <end position="98"/>
    </location>
</feature>
<gene>
    <name evidence="6" type="ORF">CPAV1605_253</name>
</gene>
<dbReference type="GO" id="GO:0046081">
    <property type="term" value="P:dUTP catabolic process"/>
    <property type="evidence" value="ECO:0007669"/>
    <property type="project" value="InterPro"/>
</dbReference>